<dbReference type="Pfam" id="PF13439">
    <property type="entry name" value="Glyco_transf_4"/>
    <property type="match status" value="1"/>
</dbReference>
<dbReference type="SUPFAM" id="SSF53756">
    <property type="entry name" value="UDP-Glycosyltransferase/glycogen phosphorylase"/>
    <property type="match status" value="1"/>
</dbReference>
<evidence type="ECO:0000313" key="3">
    <source>
        <dbReference type="EMBL" id="REI41609.1"/>
    </source>
</evidence>
<evidence type="ECO:0000259" key="1">
    <source>
        <dbReference type="Pfam" id="PF00534"/>
    </source>
</evidence>
<organism evidence="3 4">
    <name type="scientific">Psychrilyobacter piezotolerans</name>
    <dbReference type="NCBI Taxonomy" id="2293438"/>
    <lineage>
        <taxon>Bacteria</taxon>
        <taxon>Fusobacteriati</taxon>
        <taxon>Fusobacteriota</taxon>
        <taxon>Fusobacteriia</taxon>
        <taxon>Fusobacteriales</taxon>
        <taxon>Fusobacteriaceae</taxon>
        <taxon>Psychrilyobacter</taxon>
    </lineage>
</organism>
<feature type="domain" description="Glycosyltransferase subfamily 4-like N-terminal" evidence="2">
    <location>
        <begin position="16"/>
        <end position="176"/>
    </location>
</feature>
<dbReference type="InterPro" id="IPR028098">
    <property type="entry name" value="Glyco_trans_4-like_N"/>
</dbReference>
<evidence type="ECO:0000313" key="4">
    <source>
        <dbReference type="Proteomes" id="UP000263486"/>
    </source>
</evidence>
<accession>A0ABX9KHR4</accession>
<keyword evidence="4" id="KW-1185">Reference proteome</keyword>
<evidence type="ECO:0000259" key="2">
    <source>
        <dbReference type="Pfam" id="PF13439"/>
    </source>
</evidence>
<dbReference type="InterPro" id="IPR050194">
    <property type="entry name" value="Glycosyltransferase_grp1"/>
</dbReference>
<dbReference type="Gene3D" id="3.40.50.2000">
    <property type="entry name" value="Glycogen Phosphorylase B"/>
    <property type="match status" value="2"/>
</dbReference>
<dbReference type="RefSeq" id="WP_114642114.1">
    <property type="nucleotide sequence ID" value="NZ_JAACIO010000009.1"/>
</dbReference>
<dbReference type="Pfam" id="PF00534">
    <property type="entry name" value="Glycos_transf_1"/>
    <property type="match status" value="1"/>
</dbReference>
<dbReference type="CDD" id="cd03812">
    <property type="entry name" value="GT4_CapH-like"/>
    <property type="match status" value="1"/>
</dbReference>
<dbReference type="PANTHER" id="PTHR45947:SF3">
    <property type="entry name" value="SULFOQUINOVOSYL TRANSFERASE SQD2"/>
    <property type="match status" value="1"/>
</dbReference>
<feature type="domain" description="Glycosyl transferase family 1" evidence="1">
    <location>
        <begin position="187"/>
        <end position="305"/>
    </location>
</feature>
<name>A0ABX9KHR4_9FUSO</name>
<proteinExistence type="predicted"/>
<dbReference type="InterPro" id="IPR001296">
    <property type="entry name" value="Glyco_trans_1"/>
</dbReference>
<sequence>MSDKIKVLHVVGTMNMGGAETMLMNLYRNIDRKKIEFSFLQYVDNGSYYDDEIIKLGGKIIRLKPVRERGVLKAISDLKSVIEKEKYDVVHAHTLFNCGIAMIAAKRAGVKIRISHAHTSQETNFGLVKKIYYLFMNLMIKYATTKYVGVSEGAGKFLFGNSIVNSNKYSFLPNFIEYKTILNNSNRKSIRQELGVDKNEFVIGNVGRFIPLKNQKLIIEIAKKLKSNNEKIKVLLVGDGDERENLLALVRKYNLEKEVIFTGYRTDTDNLLGAMDIFIFPSLFEGFGMVGVEAQVAGLPCIVSSNLPKEIDLELGLIERVSLNDAVEKWVDAVTSKKDKRELDKRKIEKALVDVSFTKEKIIEEFYKLYEII</sequence>
<dbReference type="EMBL" id="QUAJ01000009">
    <property type="protein sequence ID" value="REI41609.1"/>
    <property type="molecule type" value="Genomic_DNA"/>
</dbReference>
<comment type="caution">
    <text evidence="3">The sequence shown here is derived from an EMBL/GenBank/DDBJ whole genome shotgun (WGS) entry which is preliminary data.</text>
</comment>
<dbReference type="PANTHER" id="PTHR45947">
    <property type="entry name" value="SULFOQUINOVOSYL TRANSFERASE SQD2"/>
    <property type="match status" value="1"/>
</dbReference>
<reference evidence="3 4" key="1">
    <citation type="submission" date="2018-08" db="EMBL/GenBank/DDBJ databases">
        <title>Draft genome sequence of Psychrilyobacter sp. strain SD5 isolated from Black Sea water.</title>
        <authorList>
            <person name="Yadav S."/>
            <person name="Villanueva L."/>
            <person name="Damste J.S.S."/>
        </authorList>
    </citation>
    <scope>NUCLEOTIDE SEQUENCE [LARGE SCALE GENOMIC DNA]</scope>
    <source>
        <strain evidence="3 4">SD5</strain>
    </source>
</reference>
<dbReference type="Proteomes" id="UP000263486">
    <property type="component" value="Unassembled WGS sequence"/>
</dbReference>
<gene>
    <name evidence="3" type="ORF">DYH56_06795</name>
</gene>
<protein>
    <submittedName>
        <fullName evidence="3">Glycosyltransferase</fullName>
    </submittedName>
</protein>